<feature type="compositionally biased region" description="Basic residues" evidence="7">
    <location>
        <begin position="50"/>
        <end position="63"/>
    </location>
</feature>
<keyword evidence="3 6" id="KW-0812">Transmembrane</keyword>
<comment type="subcellular location">
    <subcellularLocation>
        <location evidence="1 6">Membrane</location>
        <topology evidence="1 6">Multi-pass membrane protein</topology>
    </subcellularLocation>
</comment>
<evidence type="ECO:0000256" key="7">
    <source>
        <dbReference type="SAM" id="MobiDB-lite"/>
    </source>
</evidence>
<dbReference type="Ensembl" id="ENSACLT00000041910.1">
    <property type="protein sequence ID" value="ENSACLP00000040947.1"/>
    <property type="gene ID" value="ENSACLG00000027528.2"/>
</dbReference>
<gene>
    <name evidence="9" type="primary">TMC2</name>
</gene>
<proteinExistence type="inferred from homology"/>
<feature type="transmembrane region" description="Helical" evidence="6">
    <location>
        <begin position="410"/>
        <end position="431"/>
    </location>
</feature>
<evidence type="ECO:0000256" key="3">
    <source>
        <dbReference type="ARBA" id="ARBA00022692"/>
    </source>
</evidence>
<feature type="compositionally biased region" description="Basic residues" evidence="7">
    <location>
        <begin position="78"/>
        <end position="89"/>
    </location>
</feature>
<feature type="region of interest" description="Disordered" evidence="7">
    <location>
        <begin position="775"/>
        <end position="887"/>
    </location>
</feature>
<feature type="transmembrane region" description="Helical" evidence="6">
    <location>
        <begin position="283"/>
        <end position="303"/>
    </location>
</feature>
<feature type="transmembrane region" description="Helical" evidence="6">
    <location>
        <begin position="627"/>
        <end position="647"/>
    </location>
</feature>
<dbReference type="AlphaFoldDB" id="A0A3P8RIS2"/>
<keyword evidence="5 6" id="KW-0472">Membrane</keyword>
<dbReference type="GO" id="GO:0008381">
    <property type="term" value="F:mechanosensitive monoatomic ion channel activity"/>
    <property type="evidence" value="ECO:0007669"/>
    <property type="project" value="TreeGrafter"/>
</dbReference>
<name>A0A3P8RIS2_ASTCA</name>
<evidence type="ECO:0000256" key="5">
    <source>
        <dbReference type="ARBA" id="ARBA00023136"/>
    </source>
</evidence>
<comment type="similarity">
    <text evidence="2 6">Belongs to the TMC family.</text>
</comment>
<dbReference type="PANTHER" id="PTHR23302:SF17">
    <property type="entry name" value="TRANSMEMBRANE CHANNEL-LIKE PROTEIN 2"/>
    <property type="match status" value="1"/>
</dbReference>
<evidence type="ECO:0000256" key="6">
    <source>
        <dbReference type="RuleBase" id="RU310713"/>
    </source>
</evidence>
<feature type="transmembrane region" description="Helical" evidence="6">
    <location>
        <begin position="733"/>
        <end position="757"/>
    </location>
</feature>
<protein>
    <recommendedName>
        <fullName evidence="6">Transmembrane channel-like protein</fullName>
    </recommendedName>
</protein>
<dbReference type="Proteomes" id="UP000265100">
    <property type="component" value="Chromosome 7"/>
</dbReference>
<keyword evidence="4 6" id="KW-1133">Transmembrane helix</keyword>
<feature type="transmembrane region" description="Helical" evidence="6">
    <location>
        <begin position="252"/>
        <end position="271"/>
    </location>
</feature>
<feature type="transmembrane region" description="Helical" evidence="6">
    <location>
        <begin position="676"/>
        <end position="697"/>
    </location>
</feature>
<reference evidence="10" key="2">
    <citation type="submission" date="2023-03" db="EMBL/GenBank/DDBJ databases">
        <authorList>
            <consortium name="Wellcome Sanger Institute Data Sharing"/>
        </authorList>
    </citation>
    <scope>NUCLEOTIDE SEQUENCE [LARGE SCALE GENOMIC DNA]</scope>
</reference>
<dbReference type="PANTHER" id="PTHR23302">
    <property type="entry name" value="TRANSMEMBRANE CHANNEL-RELATED"/>
    <property type="match status" value="1"/>
</dbReference>
<feature type="domain" description="TMC" evidence="8">
    <location>
        <begin position="556"/>
        <end position="671"/>
    </location>
</feature>
<feature type="compositionally biased region" description="Basic and acidic residues" evidence="7">
    <location>
        <begin position="98"/>
        <end position="119"/>
    </location>
</feature>
<feature type="compositionally biased region" description="Basic residues" evidence="7">
    <location>
        <begin position="22"/>
        <end position="35"/>
    </location>
</feature>
<feature type="region of interest" description="Disordered" evidence="7">
    <location>
        <begin position="1"/>
        <end position="148"/>
    </location>
</feature>
<keyword evidence="10" id="KW-1185">Reference proteome</keyword>
<evidence type="ECO:0000256" key="2">
    <source>
        <dbReference type="ARBA" id="ARBA00006510"/>
    </source>
</evidence>
<feature type="compositionally biased region" description="Basic and acidic residues" evidence="7">
    <location>
        <begin position="777"/>
        <end position="788"/>
    </location>
</feature>
<dbReference type="Pfam" id="PF07810">
    <property type="entry name" value="TMC"/>
    <property type="match status" value="1"/>
</dbReference>
<evidence type="ECO:0000259" key="8">
    <source>
        <dbReference type="Pfam" id="PF07810"/>
    </source>
</evidence>
<feature type="compositionally biased region" description="Acidic residues" evidence="7">
    <location>
        <begin position="1"/>
        <end position="18"/>
    </location>
</feature>
<dbReference type="GO" id="GO:0005886">
    <property type="term" value="C:plasma membrane"/>
    <property type="evidence" value="ECO:0007669"/>
    <property type="project" value="InterPro"/>
</dbReference>
<dbReference type="GO" id="GO:0060005">
    <property type="term" value="P:vestibular reflex"/>
    <property type="evidence" value="ECO:0007669"/>
    <property type="project" value="TreeGrafter"/>
</dbReference>
<reference evidence="9 10" key="1">
    <citation type="submission" date="2018-05" db="EMBL/GenBank/DDBJ databases">
        <authorList>
            <person name="Datahose"/>
        </authorList>
    </citation>
    <scope>NUCLEOTIDE SEQUENCE</scope>
</reference>
<dbReference type="GeneTree" id="ENSGT01050000244942"/>
<feature type="compositionally biased region" description="Basic and acidic residues" evidence="7">
    <location>
        <begin position="815"/>
        <end position="826"/>
    </location>
</feature>
<feature type="transmembrane region" description="Helical" evidence="6">
    <location>
        <begin position="484"/>
        <end position="504"/>
    </location>
</feature>
<evidence type="ECO:0000256" key="1">
    <source>
        <dbReference type="ARBA" id="ARBA00004141"/>
    </source>
</evidence>
<feature type="transmembrane region" description="Helical" evidence="6">
    <location>
        <begin position="318"/>
        <end position="336"/>
    </location>
</feature>
<dbReference type="InterPro" id="IPR038900">
    <property type="entry name" value="TMC"/>
</dbReference>
<evidence type="ECO:0000256" key="4">
    <source>
        <dbReference type="ARBA" id="ARBA00022989"/>
    </source>
</evidence>
<sequence length="887" mass="99801">KKPASDDDDDEDDEEEDEAPRGRRGANRKKLAKKRGGNDDEDESEDEPPKRKRGGAANKKKGGKAQDSDEEDSDVGKGKKGKKGGGKKGKKEEEEEETKGKKGDGKGKGKGKGKDDDKDKKKKKKKGDSSSDSNSNSSEEEESMSEGEMARLMEEVEEKKKLIANIRNKPWRMQRRLKLLKEAQEFVDKFEGALGKGKGRKWYAYKVMMTKVLMGLPYGSIPRKTVPRAEQDTAQDYSVLMDFNVSLAQNELFSFSFFFACPIWFFSRQNCCLKTNKDTQWIYFARWIITGYCKYSVLFYGYYNDQRTVGVLKFRLPLSYLMVGIGTFGYSLMLVIRTMAKNADVGGGDGEDSDFTFAWKMFTSWDYLIGNAETADNKYASITTSFKESIVDEQENQKDENIHLRRFLRVLANFLITCSLGGSGYLIYFVVKRSQEFATRDDLSWYEKNEMEIVMSLLGLVCPPLFETIAELEDYHPRIALKWQLGRIFALFLGNLYTFLFALFDEVNTKLEEEQSIKNASIWAMKEYYANYSRLMNDSEATPPPMDPADVIRGPCWETAVGIEFVKLTVSDIQVSYLTILIGDFARAVIVRFLNYCWCWDLEAGFPSYGEFDISGNVLGLVFNQGMIWMGAFYAPGLVGINVLRLLSSMYYQCWAVMATNVPHERVFKASKSNNFYMGLLLLVLFLSLLPVVYTIMTLPPSFDCGPFSGKDKMFDIIMETIDLDLPAFMGTLFSYAANPGLIIPAVLLMVLAIYYLNSVSEAYQNSNMELKKKMKMARDEEKNRRNNADTTNQVMKDLEDLLPNRSLIPPAPPEPEKPPEQEPKPKPTKTKPGTAGKGVNLQKDVALASSNPNARGPVSRPPGPRGPGPGPGAGPGRGRGRGPPPR</sequence>
<feature type="compositionally biased region" description="Pro residues" evidence="7">
    <location>
        <begin position="860"/>
        <end position="873"/>
    </location>
</feature>
<accession>A0A3P8RIS2</accession>
<evidence type="ECO:0000313" key="10">
    <source>
        <dbReference type="Proteomes" id="UP000265100"/>
    </source>
</evidence>
<organism evidence="9 10">
    <name type="scientific">Astatotilapia calliptera</name>
    <name type="common">Eastern happy</name>
    <name type="synonym">Chromis callipterus</name>
    <dbReference type="NCBI Taxonomy" id="8154"/>
    <lineage>
        <taxon>Eukaryota</taxon>
        <taxon>Metazoa</taxon>
        <taxon>Chordata</taxon>
        <taxon>Craniata</taxon>
        <taxon>Vertebrata</taxon>
        <taxon>Euteleostomi</taxon>
        <taxon>Actinopterygii</taxon>
        <taxon>Neopterygii</taxon>
        <taxon>Teleostei</taxon>
        <taxon>Neoteleostei</taxon>
        <taxon>Acanthomorphata</taxon>
        <taxon>Ovalentaria</taxon>
        <taxon>Cichlomorphae</taxon>
        <taxon>Cichliformes</taxon>
        <taxon>Cichlidae</taxon>
        <taxon>African cichlids</taxon>
        <taxon>Pseudocrenilabrinae</taxon>
        <taxon>Haplochromini</taxon>
        <taxon>Astatotilapia</taxon>
    </lineage>
</organism>
<dbReference type="GO" id="GO:0050910">
    <property type="term" value="P:detection of mechanical stimulus involved in sensory perception of sound"/>
    <property type="evidence" value="ECO:0007669"/>
    <property type="project" value="TreeGrafter"/>
</dbReference>
<reference evidence="9" key="4">
    <citation type="submission" date="2025-09" db="UniProtKB">
        <authorList>
            <consortium name="Ensembl"/>
        </authorList>
    </citation>
    <scope>IDENTIFICATION</scope>
</reference>
<evidence type="ECO:0000313" key="9">
    <source>
        <dbReference type="Ensembl" id="ENSACLP00000040947.1"/>
    </source>
</evidence>
<reference evidence="9" key="3">
    <citation type="submission" date="2025-08" db="UniProtKB">
        <authorList>
            <consortium name="Ensembl"/>
        </authorList>
    </citation>
    <scope>IDENTIFICATION</scope>
</reference>
<dbReference type="InterPro" id="IPR012496">
    <property type="entry name" value="TMC_dom"/>
</dbReference>